<evidence type="ECO:0000313" key="4">
    <source>
        <dbReference type="EMBL" id="VAX07434.1"/>
    </source>
</evidence>
<name>A0A3B1B5X9_9ZZZZ</name>
<dbReference type="AlphaFoldDB" id="A0A3B1B5X9"/>
<evidence type="ECO:0000256" key="2">
    <source>
        <dbReference type="ARBA" id="ARBA00022840"/>
    </source>
</evidence>
<keyword evidence="1" id="KW-0547">Nucleotide-binding</keyword>
<evidence type="ECO:0000259" key="3">
    <source>
        <dbReference type="SMART" id="SM00382"/>
    </source>
</evidence>
<dbReference type="InterPro" id="IPR011703">
    <property type="entry name" value="ATPase_AAA-3"/>
</dbReference>
<dbReference type="Gene3D" id="1.10.8.80">
    <property type="entry name" value="Magnesium chelatase subunit I, C-Terminal domain"/>
    <property type="match status" value="1"/>
</dbReference>
<protein>
    <submittedName>
        <fullName evidence="4">FIG022979: MoxR-like ATPases</fullName>
    </submittedName>
</protein>
<sequence length="320" mass="35550">MLESLTTLKNQPESDISAELEQIITEAGRIILGKDRVLRLALTCLLARGHLLIEDLPGVGKTTMAHVLAQLLGLQYQRIQFTSDLLPADIIGVSIFNQKEGAFQFHPGPVFTQLVLADEINRATPKAQSALLEAMEERQITAEGETRQLPKPFFVIATQNPISQIGTFPLPESQLDRFFMRLQLGYPNKKAERTLLAGEERRELLKTMKPVITPQRLLELQGHVPQVHVSDALLDYCQDLLEFSRTSPRFHHGLSPRAGLALLKGARAWALLDGRYQVLPEDLQAVLPATVSHRLHSTTDTGADESKAMSQHLLESVAIP</sequence>
<feature type="domain" description="AAA+ ATPase" evidence="3">
    <location>
        <begin position="47"/>
        <end position="188"/>
    </location>
</feature>
<dbReference type="GO" id="GO:0005524">
    <property type="term" value="F:ATP binding"/>
    <property type="evidence" value="ECO:0007669"/>
    <property type="project" value="UniProtKB-KW"/>
</dbReference>
<dbReference type="Pfam" id="PF17863">
    <property type="entry name" value="AAA_lid_2"/>
    <property type="match status" value="1"/>
</dbReference>
<accession>A0A3B1B5X9</accession>
<dbReference type="InterPro" id="IPR003593">
    <property type="entry name" value="AAA+_ATPase"/>
</dbReference>
<dbReference type="InterPro" id="IPR050764">
    <property type="entry name" value="CbbQ/NirQ/NorQ/GpvN"/>
</dbReference>
<dbReference type="GO" id="GO:0016887">
    <property type="term" value="F:ATP hydrolysis activity"/>
    <property type="evidence" value="ECO:0007669"/>
    <property type="project" value="InterPro"/>
</dbReference>
<reference evidence="4" key="1">
    <citation type="submission" date="2018-06" db="EMBL/GenBank/DDBJ databases">
        <authorList>
            <person name="Zhirakovskaya E."/>
        </authorList>
    </citation>
    <scope>NUCLEOTIDE SEQUENCE</scope>
</reference>
<dbReference type="SUPFAM" id="SSF52540">
    <property type="entry name" value="P-loop containing nucleoside triphosphate hydrolases"/>
    <property type="match status" value="1"/>
</dbReference>
<dbReference type="SMART" id="SM00382">
    <property type="entry name" value="AAA"/>
    <property type="match status" value="1"/>
</dbReference>
<dbReference type="InterPro" id="IPR041628">
    <property type="entry name" value="ChlI/MoxR_AAA_lid"/>
</dbReference>
<evidence type="ECO:0000256" key="1">
    <source>
        <dbReference type="ARBA" id="ARBA00022741"/>
    </source>
</evidence>
<keyword evidence="2" id="KW-0067">ATP-binding</keyword>
<proteinExistence type="predicted"/>
<dbReference type="PIRSF" id="PIRSF002849">
    <property type="entry name" value="AAA_ATPase_chaperone_MoxR_prd"/>
    <property type="match status" value="1"/>
</dbReference>
<dbReference type="PANTHER" id="PTHR42759:SF5">
    <property type="entry name" value="METHANOL DEHYDROGENASE REGULATOR"/>
    <property type="match status" value="1"/>
</dbReference>
<dbReference type="FunFam" id="3.40.50.300:FF:000640">
    <property type="entry name" value="MoxR family ATPase"/>
    <property type="match status" value="1"/>
</dbReference>
<dbReference type="Gene3D" id="3.40.50.300">
    <property type="entry name" value="P-loop containing nucleotide triphosphate hydrolases"/>
    <property type="match status" value="1"/>
</dbReference>
<gene>
    <name evidence="4" type="ORF">MNBD_GAMMA26-728</name>
</gene>
<dbReference type="CDD" id="cd00009">
    <property type="entry name" value="AAA"/>
    <property type="match status" value="1"/>
</dbReference>
<organism evidence="4">
    <name type="scientific">hydrothermal vent metagenome</name>
    <dbReference type="NCBI Taxonomy" id="652676"/>
    <lineage>
        <taxon>unclassified sequences</taxon>
        <taxon>metagenomes</taxon>
        <taxon>ecological metagenomes</taxon>
    </lineage>
</organism>
<dbReference type="InterPro" id="IPR027417">
    <property type="entry name" value="P-loop_NTPase"/>
</dbReference>
<dbReference type="Pfam" id="PF07726">
    <property type="entry name" value="AAA_3"/>
    <property type="match status" value="1"/>
</dbReference>
<dbReference type="EMBL" id="UOFX01000024">
    <property type="protein sequence ID" value="VAX07434.1"/>
    <property type="molecule type" value="Genomic_DNA"/>
</dbReference>
<dbReference type="PANTHER" id="PTHR42759">
    <property type="entry name" value="MOXR FAMILY PROTEIN"/>
    <property type="match status" value="1"/>
</dbReference>